<comment type="caution">
    <text evidence="2">The sequence shown here is derived from an EMBL/GenBank/DDBJ whole genome shotgun (WGS) entry which is preliminary data.</text>
</comment>
<dbReference type="InterPro" id="IPR002925">
    <property type="entry name" value="Dienelactn_hydro"/>
</dbReference>
<dbReference type="PANTHER" id="PTHR46623:SF6">
    <property type="entry name" value="ALPHA_BETA-HYDROLASES SUPERFAMILY PROTEIN"/>
    <property type="match status" value="1"/>
</dbReference>
<evidence type="ECO:0000259" key="1">
    <source>
        <dbReference type="Pfam" id="PF01738"/>
    </source>
</evidence>
<dbReference type="Gene3D" id="3.40.50.1820">
    <property type="entry name" value="alpha/beta hydrolase"/>
    <property type="match status" value="1"/>
</dbReference>
<name>A0A1G2KMJ7_9BACT</name>
<organism evidence="2 3">
    <name type="scientific">Candidatus Sungbacteria bacterium RIFCSPHIGHO2_02_FULL_47_11</name>
    <dbReference type="NCBI Taxonomy" id="1802270"/>
    <lineage>
        <taxon>Bacteria</taxon>
        <taxon>Candidatus Sungiibacteriota</taxon>
    </lineage>
</organism>
<evidence type="ECO:0000313" key="3">
    <source>
        <dbReference type="Proteomes" id="UP000179023"/>
    </source>
</evidence>
<proteinExistence type="predicted"/>
<dbReference type="GO" id="GO:0016787">
    <property type="term" value="F:hydrolase activity"/>
    <property type="evidence" value="ECO:0007669"/>
    <property type="project" value="InterPro"/>
</dbReference>
<dbReference type="EMBL" id="MHQI01000033">
    <property type="protein sequence ID" value="OGZ99801.1"/>
    <property type="molecule type" value="Genomic_DNA"/>
</dbReference>
<dbReference type="Pfam" id="PF01738">
    <property type="entry name" value="DLH"/>
    <property type="match status" value="1"/>
</dbReference>
<evidence type="ECO:0000313" key="2">
    <source>
        <dbReference type="EMBL" id="OGZ99801.1"/>
    </source>
</evidence>
<dbReference type="PANTHER" id="PTHR46623">
    <property type="entry name" value="CARBOXYMETHYLENEBUTENOLIDASE-RELATED"/>
    <property type="match status" value="1"/>
</dbReference>
<dbReference type="AlphaFoldDB" id="A0A1G2KMJ7"/>
<dbReference type="InterPro" id="IPR029058">
    <property type="entry name" value="AB_hydrolase_fold"/>
</dbReference>
<gene>
    <name evidence="2" type="ORF">A3C07_02180</name>
</gene>
<sequence length="222" mass="24507">MEISYSDTAKGYLARPKNPNGAGVVVIHEFWGLTTQIKKTADKISGEGFTVLAVDLYEGKVAKTREGAQELKKSITESHAIKHLEAACAYLQREWGIPPKKIVLWGFCFGGGIAFQAAVYPIKTGGTIIYYGPVSDDAELIDKIGGPIIGVFGGQDKSITSEMAQRFHQTLHKGKKIHEIYIYPEVGHAFANEERETYHETSAKDAWKKTITFLNKYVAKPA</sequence>
<dbReference type="STRING" id="1802270.A3C07_02180"/>
<feature type="domain" description="Dienelactone hydrolase" evidence="1">
    <location>
        <begin position="10"/>
        <end position="217"/>
    </location>
</feature>
<dbReference type="InterPro" id="IPR051049">
    <property type="entry name" value="Dienelactone_hydrolase-like"/>
</dbReference>
<dbReference type="SUPFAM" id="SSF53474">
    <property type="entry name" value="alpha/beta-Hydrolases"/>
    <property type="match status" value="1"/>
</dbReference>
<protein>
    <recommendedName>
        <fullName evidence="1">Dienelactone hydrolase domain-containing protein</fullName>
    </recommendedName>
</protein>
<reference evidence="2 3" key="1">
    <citation type="journal article" date="2016" name="Nat. Commun.">
        <title>Thousands of microbial genomes shed light on interconnected biogeochemical processes in an aquifer system.</title>
        <authorList>
            <person name="Anantharaman K."/>
            <person name="Brown C.T."/>
            <person name="Hug L.A."/>
            <person name="Sharon I."/>
            <person name="Castelle C.J."/>
            <person name="Probst A.J."/>
            <person name="Thomas B.C."/>
            <person name="Singh A."/>
            <person name="Wilkins M.J."/>
            <person name="Karaoz U."/>
            <person name="Brodie E.L."/>
            <person name="Williams K.H."/>
            <person name="Hubbard S.S."/>
            <person name="Banfield J.F."/>
        </authorList>
    </citation>
    <scope>NUCLEOTIDE SEQUENCE [LARGE SCALE GENOMIC DNA]</scope>
</reference>
<dbReference type="Proteomes" id="UP000179023">
    <property type="component" value="Unassembled WGS sequence"/>
</dbReference>
<accession>A0A1G2KMJ7</accession>